<dbReference type="Proteomes" id="UP001595969">
    <property type="component" value="Unassembled WGS sequence"/>
</dbReference>
<evidence type="ECO:0000313" key="3">
    <source>
        <dbReference type="Proteomes" id="UP001595969"/>
    </source>
</evidence>
<comment type="caution">
    <text evidence="2">The sequence shown here is derived from an EMBL/GenBank/DDBJ whole genome shotgun (WGS) entry which is preliminary data.</text>
</comment>
<evidence type="ECO:0000313" key="2">
    <source>
        <dbReference type="EMBL" id="MFC4720169.1"/>
    </source>
</evidence>
<dbReference type="RefSeq" id="WP_204653705.1">
    <property type="nucleotide sequence ID" value="NZ_JAFBFD010000012.1"/>
</dbReference>
<sequence length="233" mass="27829">MNTVEKTQRLSIRVTEKEKKMIQKKAEKLKTTISALVINSVEKQITVNLNTSDYRDLVIQFRRIGNNVNSLIREIRFSNYIDDSQVKEIDYQLKSLERLLKNEKVKIDSTKIEMEKMTARQLRELLENQNKRVPNYLIYEDIEEHIVSQLRSFIDLTIQSNLDETYPPYIEYFLKSFQIHTYDYDTIVDFSNVLDEKIYAINQKLIARNSQLEEEDFLTILNVLDDYRKVRED</sequence>
<protein>
    <recommendedName>
        <fullName evidence="4">Mobilization protein</fullName>
    </recommendedName>
</protein>
<evidence type="ECO:0000256" key="1">
    <source>
        <dbReference type="SAM" id="Coils"/>
    </source>
</evidence>
<name>A0ABV9MYR1_9ENTE</name>
<reference evidence="3" key="1">
    <citation type="journal article" date="2019" name="Int. J. Syst. Evol. Microbiol.">
        <title>The Global Catalogue of Microorganisms (GCM) 10K type strain sequencing project: providing services to taxonomists for standard genome sequencing and annotation.</title>
        <authorList>
            <consortium name="The Broad Institute Genomics Platform"/>
            <consortium name="The Broad Institute Genome Sequencing Center for Infectious Disease"/>
            <person name="Wu L."/>
            <person name="Ma J."/>
        </authorList>
    </citation>
    <scope>NUCLEOTIDE SEQUENCE [LARGE SCALE GENOMIC DNA]</scope>
    <source>
        <strain evidence="3">CGMCC 1.19032</strain>
    </source>
</reference>
<organism evidence="2 3">
    <name type="scientific">Enterococcus lemanii</name>
    <dbReference type="NCBI Taxonomy" id="1159752"/>
    <lineage>
        <taxon>Bacteria</taxon>
        <taxon>Bacillati</taxon>
        <taxon>Bacillota</taxon>
        <taxon>Bacilli</taxon>
        <taxon>Lactobacillales</taxon>
        <taxon>Enterococcaceae</taxon>
        <taxon>Enterococcus</taxon>
    </lineage>
</organism>
<keyword evidence="3" id="KW-1185">Reference proteome</keyword>
<evidence type="ECO:0008006" key="4">
    <source>
        <dbReference type="Google" id="ProtNLM"/>
    </source>
</evidence>
<keyword evidence="1" id="KW-0175">Coiled coil</keyword>
<feature type="coiled-coil region" evidence="1">
    <location>
        <begin position="86"/>
        <end position="132"/>
    </location>
</feature>
<gene>
    <name evidence="2" type="ORF">ACFO5I_10575</name>
</gene>
<dbReference type="Pfam" id="PF21983">
    <property type="entry name" value="NikA-like"/>
    <property type="match status" value="1"/>
</dbReference>
<dbReference type="InterPro" id="IPR053842">
    <property type="entry name" value="NikA-like"/>
</dbReference>
<accession>A0ABV9MYR1</accession>
<proteinExistence type="predicted"/>
<dbReference type="EMBL" id="JBHSGS010000057">
    <property type="protein sequence ID" value="MFC4720169.1"/>
    <property type="molecule type" value="Genomic_DNA"/>
</dbReference>